<name>A0A511JMK8_9CELL</name>
<gene>
    <name evidence="2" type="ORF">CTE05_27990</name>
</gene>
<reference evidence="2 3" key="1">
    <citation type="submission" date="2019-07" db="EMBL/GenBank/DDBJ databases">
        <title>Whole genome shotgun sequence of Cellulomonas terrae NBRC 100819.</title>
        <authorList>
            <person name="Hosoyama A."/>
            <person name="Uohara A."/>
            <person name="Ohji S."/>
            <person name="Ichikawa N."/>
        </authorList>
    </citation>
    <scope>NUCLEOTIDE SEQUENCE [LARGE SCALE GENOMIC DNA]</scope>
    <source>
        <strain evidence="2 3">NBRC 100819</strain>
    </source>
</reference>
<proteinExistence type="predicted"/>
<feature type="compositionally biased region" description="Gly residues" evidence="1">
    <location>
        <begin position="16"/>
        <end position="32"/>
    </location>
</feature>
<sequence length="77" mass="7673">MRAELAALDGAALERGAGGGGEQGGDGQGHGGLLEDVRVTGSIMRQGGPVGVGEPRPEADIGLRRAAEVVTRAEGPR</sequence>
<protein>
    <submittedName>
        <fullName evidence="2">Uncharacterized protein</fullName>
    </submittedName>
</protein>
<evidence type="ECO:0000256" key="1">
    <source>
        <dbReference type="SAM" id="MobiDB-lite"/>
    </source>
</evidence>
<comment type="caution">
    <text evidence="2">The sequence shown here is derived from an EMBL/GenBank/DDBJ whole genome shotgun (WGS) entry which is preliminary data.</text>
</comment>
<feature type="compositionally biased region" description="Low complexity" evidence="1">
    <location>
        <begin position="1"/>
        <end position="15"/>
    </location>
</feature>
<dbReference type="EMBL" id="BJWH01000015">
    <property type="protein sequence ID" value="GEL99252.1"/>
    <property type="molecule type" value="Genomic_DNA"/>
</dbReference>
<accession>A0A511JMK8</accession>
<dbReference type="AlphaFoldDB" id="A0A511JMK8"/>
<dbReference type="Proteomes" id="UP000321049">
    <property type="component" value="Unassembled WGS sequence"/>
</dbReference>
<feature type="region of interest" description="Disordered" evidence="1">
    <location>
        <begin position="1"/>
        <end position="34"/>
    </location>
</feature>
<keyword evidence="3" id="KW-1185">Reference proteome</keyword>
<organism evidence="2 3">
    <name type="scientific">Cellulomonas terrae</name>
    <dbReference type="NCBI Taxonomy" id="311234"/>
    <lineage>
        <taxon>Bacteria</taxon>
        <taxon>Bacillati</taxon>
        <taxon>Actinomycetota</taxon>
        <taxon>Actinomycetes</taxon>
        <taxon>Micrococcales</taxon>
        <taxon>Cellulomonadaceae</taxon>
        <taxon>Cellulomonas</taxon>
    </lineage>
</organism>
<evidence type="ECO:0000313" key="3">
    <source>
        <dbReference type="Proteomes" id="UP000321049"/>
    </source>
</evidence>
<evidence type="ECO:0000313" key="2">
    <source>
        <dbReference type="EMBL" id="GEL99252.1"/>
    </source>
</evidence>